<comment type="caution">
    <text evidence="15">Lacks conserved residue(s) required for the propagation of feature annotation.</text>
</comment>
<comment type="pathway">
    <text evidence="13 15">Amino-acid biosynthesis; L-isoleucine biosynthesis; L-isoleucine from 2-oxobutanoate: step 3/4.</text>
</comment>
<keyword evidence="8 15" id="KW-0411">Iron-sulfur</keyword>
<dbReference type="RefSeq" id="WP_266150518.1">
    <property type="nucleotide sequence ID" value="NZ_CP064028.1"/>
</dbReference>
<name>A0ABV9BYI4_9GAMM</name>
<evidence type="ECO:0000256" key="8">
    <source>
        <dbReference type="ARBA" id="ARBA00023014"/>
    </source>
</evidence>
<proteinExistence type="inferred from homology"/>
<evidence type="ECO:0000256" key="16">
    <source>
        <dbReference type="SAM" id="MobiDB-lite"/>
    </source>
</evidence>
<comment type="function">
    <text evidence="15">Functions in the biosynthesis of branched-chain amino acids. Catalyzes the dehydration of (2R,3R)-2,3-dihydroxy-3-methylpentanoate (2,3-dihydroxy-3-methylvalerate) into 2-oxo-3-methylpentanoate (2-oxo-3-methylvalerate) and of (2R)-2,3-dihydroxy-3-methylbutanoate (2,3-dihydroxyisovalerate) into 2-oxo-3-methylbutanoate (2-oxoisovalerate), the penultimate precursor to L-isoleucine and L-valine, respectively.</text>
</comment>
<dbReference type="Pfam" id="PF24877">
    <property type="entry name" value="ILV_EDD_C"/>
    <property type="match status" value="1"/>
</dbReference>
<feature type="active site" description="Proton acceptor" evidence="15">
    <location>
        <position position="466"/>
    </location>
</feature>
<feature type="binding site" evidence="15">
    <location>
        <position position="440"/>
    </location>
    <ligand>
        <name>Mg(2+)</name>
        <dbReference type="ChEBI" id="CHEBI:18420"/>
    </ligand>
</feature>
<dbReference type="InterPro" id="IPR050165">
    <property type="entry name" value="DHAD_IlvD/Edd"/>
</dbReference>
<comment type="subunit">
    <text evidence="15">Homodimer.</text>
</comment>
<evidence type="ECO:0000259" key="18">
    <source>
        <dbReference type="Pfam" id="PF24877"/>
    </source>
</evidence>
<comment type="cofactor">
    <cofactor evidence="1 15">
        <name>Mg(2+)</name>
        <dbReference type="ChEBI" id="CHEBI:18420"/>
    </cofactor>
</comment>
<dbReference type="PROSITE" id="PS00887">
    <property type="entry name" value="ILVD_EDD_2"/>
    <property type="match status" value="1"/>
</dbReference>
<feature type="compositionally biased region" description="Polar residues" evidence="16">
    <location>
        <begin position="549"/>
        <end position="562"/>
    </location>
</feature>
<evidence type="ECO:0000256" key="15">
    <source>
        <dbReference type="HAMAP-Rule" id="MF_00012"/>
    </source>
</evidence>
<feature type="domain" description="Dihydroxy-acid/6-phosphogluconate dehydratase C-terminal" evidence="18">
    <location>
        <begin position="358"/>
        <end position="544"/>
    </location>
</feature>
<feature type="modified residue" description="N6-carboxylysine" evidence="15">
    <location>
        <position position="121"/>
    </location>
</feature>
<dbReference type="InterPro" id="IPR056740">
    <property type="entry name" value="ILV_EDD_C"/>
</dbReference>
<evidence type="ECO:0000256" key="5">
    <source>
        <dbReference type="ARBA" id="ARBA00022723"/>
    </source>
</evidence>
<dbReference type="PANTHER" id="PTHR21000:SF5">
    <property type="entry name" value="DIHYDROXY-ACID DEHYDRATASE, MITOCHONDRIAL"/>
    <property type="match status" value="1"/>
</dbReference>
<dbReference type="SUPFAM" id="SSF52016">
    <property type="entry name" value="LeuD/IlvD-like"/>
    <property type="match status" value="1"/>
</dbReference>
<evidence type="ECO:0000256" key="13">
    <source>
        <dbReference type="ARBA" id="ARBA00029437"/>
    </source>
</evidence>
<evidence type="ECO:0000313" key="20">
    <source>
        <dbReference type="Proteomes" id="UP001595961"/>
    </source>
</evidence>
<evidence type="ECO:0000256" key="7">
    <source>
        <dbReference type="ARBA" id="ARBA00023004"/>
    </source>
</evidence>
<feature type="binding site" evidence="15">
    <location>
        <position position="78"/>
    </location>
    <ligand>
        <name>Mg(2+)</name>
        <dbReference type="ChEBI" id="CHEBI:18420"/>
    </ligand>
</feature>
<feature type="region of interest" description="Disordered" evidence="16">
    <location>
        <begin position="549"/>
        <end position="573"/>
    </location>
</feature>
<sequence length="573" mass="59104">MRSDLIKTGPDRAPARAMLRATGMDDAAIAKPLVAVVHTWSNVSPCNLNLRELAEHVAAGIRAAGGTPVEFNTIAVTDGIAMGTPGMRASLISREVITDSIELAVDGHCLDAMVVLCGCDKTIPAAAMAMARLDIPSVALYGGTIAHGTHDNHPITIQQVFEAVGAHGAGKIDDAELTSVERDACPGAGACGGQFTANTMAMVLSTLGLSPMGFNDIPATHPAKTAAAYRCGELVMECLKEGRTPRAMLTTTAFRNAARMVAATAGSTNAVLHLLAIAREAGTPWTLEDFEPASKHTPVVADLLPGGRYTAVEMFGAGGSARVAQELIAAGMLDDAPTITGRSLFEEAAAAPRAAQQDVVHAVTQPLKPRGGYSILYGNLAPEGCILKLAGKGANHFEGRARVFESEEQAFAAVQGGSIAKGDIIVIRNEGPAGGPGMREMLGVTAALVGRGLGDDVALITDGRFSGATHGYMVGHISPEAVRGGPIALLRDGDRIRIDADTREISTDADLAARRASWQPPAPKVTRGALAKYARLVGSASDGAVTQLSASRSTSAAHPSNTVHEDTNAGVTA</sequence>
<comment type="catalytic activity">
    <reaction evidence="11">
        <text>(2R)-2,3-dihydroxy-3-methylbutanoate = 3-methyl-2-oxobutanoate + H2O</text>
        <dbReference type="Rhea" id="RHEA:24809"/>
        <dbReference type="ChEBI" id="CHEBI:11851"/>
        <dbReference type="ChEBI" id="CHEBI:15377"/>
        <dbReference type="ChEBI" id="CHEBI:49072"/>
        <dbReference type="EC" id="4.2.1.9"/>
    </reaction>
    <physiologicalReaction direction="left-to-right" evidence="11">
        <dbReference type="Rhea" id="RHEA:24810"/>
    </physiologicalReaction>
</comment>
<dbReference type="InterPro" id="IPR037237">
    <property type="entry name" value="IlvD/EDD_N"/>
</dbReference>
<reference evidence="20" key="1">
    <citation type="journal article" date="2019" name="Int. J. Syst. Evol. Microbiol.">
        <title>The Global Catalogue of Microorganisms (GCM) 10K type strain sequencing project: providing services to taxonomists for standard genome sequencing and annotation.</title>
        <authorList>
            <consortium name="The Broad Institute Genomics Platform"/>
            <consortium name="The Broad Institute Genome Sequencing Center for Infectious Disease"/>
            <person name="Wu L."/>
            <person name="Ma J."/>
        </authorList>
    </citation>
    <scope>NUCLEOTIDE SEQUENCE [LARGE SCALE GENOMIC DNA]</scope>
    <source>
        <strain evidence="20">CCM 4481</strain>
    </source>
</reference>
<dbReference type="Pfam" id="PF00920">
    <property type="entry name" value="ILVD_EDD_N"/>
    <property type="match status" value="1"/>
</dbReference>
<dbReference type="SUPFAM" id="SSF143975">
    <property type="entry name" value="IlvD/EDD N-terminal domain-like"/>
    <property type="match status" value="1"/>
</dbReference>
<evidence type="ECO:0000313" key="19">
    <source>
        <dbReference type="EMBL" id="MFC4525798.1"/>
    </source>
</evidence>
<evidence type="ECO:0000256" key="12">
    <source>
        <dbReference type="ARBA" id="ARBA00029436"/>
    </source>
</evidence>
<feature type="domain" description="Dihydroxy-acid/6-phosphogluconate dehydratase N-terminal" evidence="17">
    <location>
        <begin position="31"/>
        <end position="346"/>
    </location>
</feature>
<dbReference type="InterPro" id="IPR000581">
    <property type="entry name" value="ILV_EDD_N"/>
</dbReference>
<dbReference type="GO" id="GO:0004160">
    <property type="term" value="F:dihydroxy-acid dehydratase activity"/>
    <property type="evidence" value="ECO:0007669"/>
    <property type="project" value="UniProtKB-EC"/>
</dbReference>
<feature type="binding site" evidence="15">
    <location>
        <position position="120"/>
    </location>
    <ligand>
        <name>Mg(2+)</name>
        <dbReference type="ChEBI" id="CHEBI:18420"/>
    </ligand>
</feature>
<dbReference type="NCBIfam" id="TIGR00110">
    <property type="entry name" value="ilvD"/>
    <property type="match status" value="1"/>
</dbReference>
<comment type="cofactor">
    <cofactor evidence="15">
        <name>[2Fe-2S] cluster</name>
        <dbReference type="ChEBI" id="CHEBI:190135"/>
    </cofactor>
    <text evidence="15">Binds 1 [2Fe-2S] cluster per subunit. This cluster acts as a Lewis acid cofactor.</text>
</comment>
<evidence type="ECO:0000256" key="9">
    <source>
        <dbReference type="ARBA" id="ARBA00023239"/>
    </source>
</evidence>
<evidence type="ECO:0000256" key="1">
    <source>
        <dbReference type="ARBA" id="ARBA00001946"/>
    </source>
</evidence>
<comment type="pathway">
    <text evidence="12 15">Amino-acid biosynthesis; L-valine biosynthesis; L-valine from pyruvate: step 3/4.</text>
</comment>
<keyword evidence="7 15" id="KW-0408">Iron</keyword>
<evidence type="ECO:0000259" key="17">
    <source>
        <dbReference type="Pfam" id="PF00920"/>
    </source>
</evidence>
<evidence type="ECO:0000256" key="2">
    <source>
        <dbReference type="ARBA" id="ARBA00006486"/>
    </source>
</evidence>
<evidence type="ECO:0000256" key="10">
    <source>
        <dbReference type="ARBA" id="ARBA00023304"/>
    </source>
</evidence>
<dbReference type="Proteomes" id="UP001595961">
    <property type="component" value="Unassembled WGS sequence"/>
</dbReference>
<accession>A0ABV9BYI4</accession>
<keyword evidence="6 15" id="KW-0460">Magnesium</keyword>
<dbReference type="InterPro" id="IPR042096">
    <property type="entry name" value="Dihydro-acid_dehy_C"/>
</dbReference>
<dbReference type="EMBL" id="JBHSGA010000008">
    <property type="protein sequence ID" value="MFC4525798.1"/>
    <property type="molecule type" value="Genomic_DNA"/>
</dbReference>
<dbReference type="HAMAP" id="MF_00012">
    <property type="entry name" value="IlvD"/>
    <property type="match status" value="1"/>
</dbReference>
<evidence type="ECO:0000256" key="11">
    <source>
        <dbReference type="ARBA" id="ARBA00029304"/>
    </source>
</evidence>
<comment type="similarity">
    <text evidence="2 15">Belongs to the IlvD/Edd family.</text>
</comment>
<keyword evidence="3 15" id="KW-0028">Amino-acid biosynthesis</keyword>
<keyword evidence="4 15" id="KW-0001">2Fe-2S</keyword>
<dbReference type="InterPro" id="IPR004404">
    <property type="entry name" value="DihydroxyA_deHydtase"/>
</dbReference>
<dbReference type="NCBIfam" id="NF002068">
    <property type="entry name" value="PRK00911.1"/>
    <property type="match status" value="1"/>
</dbReference>
<dbReference type="PROSITE" id="PS00886">
    <property type="entry name" value="ILVD_EDD_1"/>
    <property type="match status" value="1"/>
</dbReference>
<feature type="binding site" description="via carbamate group" evidence="15">
    <location>
        <position position="121"/>
    </location>
    <ligand>
        <name>Mg(2+)</name>
        <dbReference type="ChEBI" id="CHEBI:18420"/>
    </ligand>
</feature>
<dbReference type="EC" id="4.2.1.9" evidence="14 15"/>
<dbReference type="PANTHER" id="PTHR21000">
    <property type="entry name" value="DIHYDROXY-ACID DEHYDRATASE DAD"/>
    <property type="match status" value="1"/>
</dbReference>
<keyword evidence="9 15" id="KW-0456">Lyase</keyword>
<evidence type="ECO:0000256" key="4">
    <source>
        <dbReference type="ARBA" id="ARBA00022714"/>
    </source>
</evidence>
<feature type="binding site" evidence="15">
    <location>
        <position position="46"/>
    </location>
    <ligand>
        <name>[2Fe-2S] cluster</name>
        <dbReference type="ChEBI" id="CHEBI:190135"/>
    </ligand>
</feature>
<evidence type="ECO:0000256" key="6">
    <source>
        <dbReference type="ARBA" id="ARBA00022842"/>
    </source>
</evidence>
<dbReference type="InterPro" id="IPR020558">
    <property type="entry name" value="DiOHA_6PGluconate_deHydtase_CS"/>
</dbReference>
<comment type="caution">
    <text evidence="19">The sequence shown here is derived from an EMBL/GenBank/DDBJ whole genome shotgun (WGS) entry which is preliminary data.</text>
</comment>
<organism evidence="19 20">
    <name type="scientific">Dyella halodurans</name>
    <dbReference type="NCBI Taxonomy" id="1920171"/>
    <lineage>
        <taxon>Bacteria</taxon>
        <taxon>Pseudomonadati</taxon>
        <taxon>Pseudomonadota</taxon>
        <taxon>Gammaproteobacteria</taxon>
        <taxon>Lysobacterales</taxon>
        <taxon>Rhodanobacteraceae</taxon>
        <taxon>Dyella</taxon>
    </lineage>
</organism>
<comment type="catalytic activity">
    <reaction evidence="15">
        <text>(2R,3R)-2,3-dihydroxy-3-methylpentanoate = (S)-3-methyl-2-oxopentanoate + H2O</text>
        <dbReference type="Rhea" id="RHEA:27694"/>
        <dbReference type="ChEBI" id="CHEBI:15377"/>
        <dbReference type="ChEBI" id="CHEBI:35146"/>
        <dbReference type="ChEBI" id="CHEBI:49258"/>
        <dbReference type="EC" id="4.2.1.9"/>
    </reaction>
</comment>
<keyword evidence="20" id="KW-1185">Reference proteome</keyword>
<evidence type="ECO:0000256" key="3">
    <source>
        <dbReference type="ARBA" id="ARBA00022605"/>
    </source>
</evidence>
<gene>
    <name evidence="15 19" type="primary">ilvD</name>
    <name evidence="19" type="ORF">ACFO5W_04040</name>
</gene>
<protein>
    <recommendedName>
        <fullName evidence="14 15">Dihydroxy-acid dehydratase</fullName>
        <shortName evidence="15">DAD</shortName>
        <ecNumber evidence="14 15">4.2.1.9</ecNumber>
    </recommendedName>
</protein>
<dbReference type="Gene3D" id="3.50.30.80">
    <property type="entry name" value="IlvD/EDD C-terminal domain-like"/>
    <property type="match status" value="1"/>
</dbReference>
<keyword evidence="10 15" id="KW-0100">Branched-chain amino acid biosynthesis</keyword>
<keyword evidence="5 15" id="KW-0479">Metal-binding</keyword>
<evidence type="ECO:0000256" key="14">
    <source>
        <dbReference type="ARBA" id="ARBA00029490"/>
    </source>
</evidence>